<evidence type="ECO:0000313" key="5">
    <source>
        <dbReference type="Proteomes" id="UP001175001"/>
    </source>
</evidence>
<sequence length="280" mass="30440">MATRNEVLQACADQPPEAVLSLAQTCPDPPTEMQMAYKAVENGNSALLHWLLHNATTPLPRGTLLLAAASALSQPCIQAVLDLGLDINLANDPSTDVAHDRIGGVIHRALRSRDCTEAFIAWLLERGADPNAVDAAWQRHVLVYAMTHGPDGSMPIVKLLIAHGADVNRAKALHYAASCNDIEKARFLVEEAGANVDEPGVPEKDFYWERGPGTPLHTAVARGHSRVAHYLLKKGADLDVRDAIKGMTPLEVAEDRWGPPSVLSVLKIWRKKRQRDETGA</sequence>
<protein>
    <submittedName>
        <fullName evidence="4">Tonsoku-like protein</fullName>
    </submittedName>
</protein>
<comment type="caution">
    <text evidence="4">The sequence shown here is derived from an EMBL/GenBank/DDBJ whole genome shotgun (WGS) entry which is preliminary data.</text>
</comment>
<organism evidence="4 5">
    <name type="scientific">Lasiodiplodia hormozganensis</name>
    <dbReference type="NCBI Taxonomy" id="869390"/>
    <lineage>
        <taxon>Eukaryota</taxon>
        <taxon>Fungi</taxon>
        <taxon>Dikarya</taxon>
        <taxon>Ascomycota</taxon>
        <taxon>Pezizomycotina</taxon>
        <taxon>Dothideomycetes</taxon>
        <taxon>Dothideomycetes incertae sedis</taxon>
        <taxon>Botryosphaeriales</taxon>
        <taxon>Botryosphaeriaceae</taxon>
        <taxon>Lasiodiplodia</taxon>
    </lineage>
</organism>
<evidence type="ECO:0000256" key="1">
    <source>
        <dbReference type="ARBA" id="ARBA00022737"/>
    </source>
</evidence>
<dbReference type="SMART" id="SM00248">
    <property type="entry name" value="ANK"/>
    <property type="match status" value="4"/>
</dbReference>
<dbReference type="AlphaFoldDB" id="A0AA39XTU0"/>
<dbReference type="Pfam" id="PF12796">
    <property type="entry name" value="Ank_2"/>
    <property type="match status" value="1"/>
</dbReference>
<dbReference type="EMBL" id="JAUJDW010000089">
    <property type="protein sequence ID" value="KAK0640111.1"/>
    <property type="molecule type" value="Genomic_DNA"/>
</dbReference>
<evidence type="ECO:0000313" key="4">
    <source>
        <dbReference type="EMBL" id="KAK0640111.1"/>
    </source>
</evidence>
<dbReference type="InterPro" id="IPR050745">
    <property type="entry name" value="Multifunctional_regulatory"/>
</dbReference>
<feature type="repeat" description="ANK" evidence="3">
    <location>
        <begin position="211"/>
        <end position="243"/>
    </location>
</feature>
<dbReference type="PROSITE" id="PS50297">
    <property type="entry name" value="ANK_REP_REGION"/>
    <property type="match status" value="1"/>
</dbReference>
<evidence type="ECO:0000256" key="3">
    <source>
        <dbReference type="PROSITE-ProRule" id="PRU00023"/>
    </source>
</evidence>
<dbReference type="Proteomes" id="UP001175001">
    <property type="component" value="Unassembled WGS sequence"/>
</dbReference>
<evidence type="ECO:0000256" key="2">
    <source>
        <dbReference type="ARBA" id="ARBA00023043"/>
    </source>
</evidence>
<gene>
    <name evidence="4" type="primary">TONSL</name>
    <name evidence="4" type="ORF">DIS24_g9677</name>
</gene>
<dbReference type="PANTHER" id="PTHR24189:SF50">
    <property type="entry name" value="ANKYRIN REPEAT AND SOCS BOX PROTEIN 2"/>
    <property type="match status" value="1"/>
</dbReference>
<accession>A0AA39XTU0</accession>
<dbReference type="InterPro" id="IPR036770">
    <property type="entry name" value="Ankyrin_rpt-contain_sf"/>
</dbReference>
<keyword evidence="1" id="KW-0677">Repeat</keyword>
<dbReference type="SUPFAM" id="SSF48403">
    <property type="entry name" value="Ankyrin repeat"/>
    <property type="match status" value="1"/>
</dbReference>
<dbReference type="InterPro" id="IPR002110">
    <property type="entry name" value="Ankyrin_rpt"/>
</dbReference>
<dbReference type="PROSITE" id="PS50088">
    <property type="entry name" value="ANK_REPEAT"/>
    <property type="match status" value="1"/>
</dbReference>
<proteinExistence type="predicted"/>
<name>A0AA39XTU0_9PEZI</name>
<reference evidence="4" key="1">
    <citation type="submission" date="2023-06" db="EMBL/GenBank/DDBJ databases">
        <title>Multi-omics analyses reveal the molecular pathogenesis toolkit of Lasiodiplodia hormozganensis, a cross-kingdom pathogen.</title>
        <authorList>
            <person name="Felix C."/>
            <person name="Meneses R."/>
            <person name="Goncalves M.F.M."/>
            <person name="Tilleman L."/>
            <person name="Duarte A.S."/>
            <person name="Jorrin-Novo J.V."/>
            <person name="Van De Peer Y."/>
            <person name="Deforce D."/>
            <person name="Van Nieuwerburgh F."/>
            <person name="Esteves A.C."/>
            <person name="Alves A."/>
        </authorList>
    </citation>
    <scope>NUCLEOTIDE SEQUENCE</scope>
    <source>
        <strain evidence="4">CBS 339.90</strain>
    </source>
</reference>
<dbReference type="Pfam" id="PF00023">
    <property type="entry name" value="Ank"/>
    <property type="match status" value="1"/>
</dbReference>
<keyword evidence="2 3" id="KW-0040">ANK repeat</keyword>
<dbReference type="Gene3D" id="1.25.40.20">
    <property type="entry name" value="Ankyrin repeat-containing domain"/>
    <property type="match status" value="1"/>
</dbReference>
<dbReference type="PANTHER" id="PTHR24189">
    <property type="entry name" value="MYOTROPHIN"/>
    <property type="match status" value="1"/>
</dbReference>
<keyword evidence="5" id="KW-1185">Reference proteome</keyword>